<reference evidence="2 3" key="1">
    <citation type="submission" date="2017-06" db="EMBL/GenBank/DDBJ databases">
        <authorList>
            <person name="Kim H.J."/>
            <person name="Triplett B.A."/>
        </authorList>
    </citation>
    <scope>NUCLEOTIDE SEQUENCE [LARGE SCALE GENOMIC DNA]</scope>
    <source>
        <strain evidence="2 3">S18795</strain>
    </source>
</reference>
<dbReference type="AlphaFoldDB" id="A0A246KXD8"/>
<evidence type="ECO:0000313" key="4">
    <source>
        <dbReference type="Proteomes" id="UP000825066"/>
    </source>
</evidence>
<keyword evidence="4" id="KW-1185">Reference proteome</keyword>
<accession>A0A246KXD8</accession>
<dbReference type="Proteomes" id="UP000197904">
    <property type="component" value="Unassembled WGS sequence"/>
</dbReference>
<dbReference type="EMBL" id="NIXP01000089">
    <property type="protein sequence ID" value="OWR32274.1"/>
    <property type="molecule type" value="Genomic_DNA"/>
</dbReference>
<evidence type="ECO:0000313" key="3">
    <source>
        <dbReference type="Proteomes" id="UP000197904"/>
    </source>
</evidence>
<dbReference type="Proteomes" id="UP000825066">
    <property type="component" value="Chromosome"/>
</dbReference>
<protein>
    <submittedName>
        <fullName evidence="2">Uncharacterized protein</fullName>
    </submittedName>
</protein>
<organism evidence="2 3">
    <name type="scientific">Stenotrophomonas pavanii</name>
    <dbReference type="NCBI Taxonomy" id="487698"/>
    <lineage>
        <taxon>Bacteria</taxon>
        <taxon>Pseudomonadati</taxon>
        <taxon>Pseudomonadota</taxon>
        <taxon>Gammaproteobacteria</taxon>
        <taxon>Lysobacterales</taxon>
        <taxon>Lysobacteraceae</taxon>
        <taxon>Stenotrophomonas</taxon>
    </lineage>
</organism>
<dbReference type="EMBL" id="AP024684">
    <property type="protein sequence ID" value="BCX42297.1"/>
    <property type="molecule type" value="Genomic_DNA"/>
</dbReference>
<name>A0A246KXD8_9GAMM</name>
<evidence type="ECO:0000313" key="2">
    <source>
        <dbReference type="EMBL" id="OWR32274.1"/>
    </source>
</evidence>
<sequence length="64" mass="6978">MISPAGPWLSVGFRIDKESGQYFVSFGRGGQWQRGPRALHKASDSDYMALMLIGAGPVYAVKCD</sequence>
<proteinExistence type="predicted"/>
<evidence type="ECO:0000313" key="1">
    <source>
        <dbReference type="EMBL" id="BCX42297.1"/>
    </source>
</evidence>
<reference evidence="1 4" key="2">
    <citation type="submission" date="2021-05" db="EMBL/GenBank/DDBJ databases">
        <title>Complete Genome Sequence of Stenotrophomonas pavanii strain Y.</title>
        <authorList>
            <person name="Dohra H."/>
            <person name="Mohad Din A.R.J."/>
            <person name="Suzuki K."/>
            <person name="Fatma A."/>
            <person name="Honjyo M."/>
            <person name="Nishimura T."/>
            <person name="Moriuch R."/>
            <person name="Masuda K."/>
            <person name="Minoura A."/>
            <person name="Tashiro Y."/>
            <person name="Futamata H."/>
        </authorList>
    </citation>
    <scope>NUCLEOTIDE SEQUENCE [LARGE SCALE GENOMIC DNA]</scope>
    <source>
        <strain evidence="1">Berkeley</strain>
        <strain evidence="4">Y</strain>
    </source>
</reference>
<dbReference type="RefSeq" id="WP_049466061.1">
    <property type="nucleotide sequence ID" value="NZ_AP024684.1"/>
</dbReference>
<gene>
    <name evidence="2" type="ORF">CEE55_13715</name>
    <name evidence="1" type="ORF">STNY_R04560</name>
</gene>